<organism evidence="12 13">
    <name type="scientific">Geotalea uraniireducens (strain Rf4)</name>
    <name type="common">Geobacter uraniireducens</name>
    <dbReference type="NCBI Taxonomy" id="351605"/>
    <lineage>
        <taxon>Bacteria</taxon>
        <taxon>Pseudomonadati</taxon>
        <taxon>Thermodesulfobacteriota</taxon>
        <taxon>Desulfuromonadia</taxon>
        <taxon>Geobacterales</taxon>
        <taxon>Geobacteraceae</taxon>
        <taxon>Geotalea</taxon>
    </lineage>
</organism>
<evidence type="ECO:0000256" key="6">
    <source>
        <dbReference type="ARBA" id="ARBA00023186"/>
    </source>
</evidence>
<dbReference type="GO" id="GO:0042026">
    <property type="term" value="P:protein refolding"/>
    <property type="evidence" value="ECO:0007669"/>
    <property type="project" value="UniProtKB-ARBA"/>
</dbReference>
<gene>
    <name evidence="12" type="ordered locus">Gura_0178</name>
</gene>
<dbReference type="STRING" id="351605.Gura_0178"/>
<evidence type="ECO:0000256" key="4">
    <source>
        <dbReference type="ARBA" id="ARBA00022490"/>
    </source>
</evidence>
<accession>A5GDF1</accession>
<dbReference type="Pfam" id="PF00254">
    <property type="entry name" value="FKBP_C"/>
    <property type="match status" value="1"/>
</dbReference>
<evidence type="ECO:0000256" key="3">
    <source>
        <dbReference type="ARBA" id="ARBA00006577"/>
    </source>
</evidence>
<evidence type="ECO:0000256" key="7">
    <source>
        <dbReference type="ARBA" id="ARBA00023235"/>
    </source>
</evidence>
<evidence type="ECO:0000256" key="5">
    <source>
        <dbReference type="ARBA" id="ARBA00023110"/>
    </source>
</evidence>
<dbReference type="GO" id="GO:0005737">
    <property type="term" value="C:cytoplasm"/>
    <property type="evidence" value="ECO:0007669"/>
    <property type="project" value="UniProtKB-SubCell"/>
</dbReference>
<comment type="similarity">
    <text evidence="3 10">Belongs to the FKBP-type PPIase family.</text>
</comment>
<proteinExistence type="inferred from homology"/>
<comment type="function">
    <text evidence="8">Also involved in hydrogenase metallocenter assembly, probably by participating in the nickel insertion step. This function in hydrogenase biosynthesis requires chaperone activity and the presence of the metal-binding domain, but not PPIase activity.</text>
</comment>
<evidence type="ECO:0000256" key="9">
    <source>
        <dbReference type="PROSITE-ProRule" id="PRU00277"/>
    </source>
</evidence>
<evidence type="ECO:0000256" key="2">
    <source>
        <dbReference type="ARBA" id="ARBA00004496"/>
    </source>
</evidence>
<evidence type="ECO:0000313" key="12">
    <source>
        <dbReference type="EMBL" id="ABQ24394.1"/>
    </source>
</evidence>
<dbReference type="InterPro" id="IPR001179">
    <property type="entry name" value="PPIase_FKBP_dom"/>
</dbReference>
<dbReference type="AlphaFoldDB" id="A5GDF1"/>
<evidence type="ECO:0000259" key="11">
    <source>
        <dbReference type="PROSITE" id="PS50059"/>
    </source>
</evidence>
<dbReference type="SUPFAM" id="SSF54534">
    <property type="entry name" value="FKBP-like"/>
    <property type="match status" value="1"/>
</dbReference>
<dbReference type="GO" id="GO:0003755">
    <property type="term" value="F:peptidyl-prolyl cis-trans isomerase activity"/>
    <property type="evidence" value="ECO:0007669"/>
    <property type="project" value="UniProtKB-UniRule"/>
</dbReference>
<reference evidence="12 13" key="1">
    <citation type="submission" date="2007-05" db="EMBL/GenBank/DDBJ databases">
        <title>Complete sequence of Geobacter uraniireducens Rf4.</title>
        <authorList>
            <consortium name="US DOE Joint Genome Institute"/>
            <person name="Copeland A."/>
            <person name="Lucas S."/>
            <person name="Lapidus A."/>
            <person name="Barry K."/>
            <person name="Detter J.C."/>
            <person name="Glavina del Rio T."/>
            <person name="Hammon N."/>
            <person name="Israni S."/>
            <person name="Dalin E."/>
            <person name="Tice H."/>
            <person name="Pitluck S."/>
            <person name="Chertkov O."/>
            <person name="Brettin T."/>
            <person name="Bruce D."/>
            <person name="Han C."/>
            <person name="Schmutz J."/>
            <person name="Larimer F."/>
            <person name="Land M."/>
            <person name="Hauser L."/>
            <person name="Kyrpides N."/>
            <person name="Mikhailova N."/>
            <person name="Shelobolina E."/>
            <person name="Aklujkar M."/>
            <person name="Lovley D."/>
            <person name="Richardson P."/>
        </authorList>
    </citation>
    <scope>NUCLEOTIDE SEQUENCE [LARGE SCALE GENOMIC DNA]</scope>
    <source>
        <strain evidence="12 13">Rf4</strain>
    </source>
</reference>
<evidence type="ECO:0000313" key="13">
    <source>
        <dbReference type="Proteomes" id="UP000006695"/>
    </source>
</evidence>
<dbReference type="Gene3D" id="3.10.50.40">
    <property type="match status" value="1"/>
</dbReference>
<dbReference type="PANTHER" id="PTHR47861:SF3">
    <property type="entry name" value="FKBP-TYPE PEPTIDYL-PROLYL CIS-TRANS ISOMERASE SLYD"/>
    <property type="match status" value="1"/>
</dbReference>
<evidence type="ECO:0000256" key="10">
    <source>
        <dbReference type="RuleBase" id="RU003915"/>
    </source>
</evidence>
<dbReference type="EC" id="5.2.1.8" evidence="10"/>
<keyword evidence="13" id="KW-1185">Reference proteome</keyword>
<dbReference type="EMBL" id="CP000698">
    <property type="protein sequence ID" value="ABQ24394.1"/>
    <property type="molecule type" value="Genomic_DNA"/>
</dbReference>
<dbReference type="HOGENOM" id="CLU_098197_2_1_7"/>
<comment type="catalytic activity">
    <reaction evidence="1 9 10">
        <text>[protein]-peptidylproline (omega=180) = [protein]-peptidylproline (omega=0)</text>
        <dbReference type="Rhea" id="RHEA:16237"/>
        <dbReference type="Rhea" id="RHEA-COMP:10747"/>
        <dbReference type="Rhea" id="RHEA-COMP:10748"/>
        <dbReference type="ChEBI" id="CHEBI:83833"/>
        <dbReference type="ChEBI" id="CHEBI:83834"/>
        <dbReference type="EC" id="5.2.1.8"/>
    </reaction>
</comment>
<evidence type="ECO:0000256" key="8">
    <source>
        <dbReference type="ARBA" id="ARBA00037071"/>
    </source>
</evidence>
<dbReference type="PROSITE" id="PS50059">
    <property type="entry name" value="FKBP_PPIASE"/>
    <property type="match status" value="1"/>
</dbReference>
<protein>
    <recommendedName>
        <fullName evidence="10">Peptidyl-prolyl cis-trans isomerase</fullName>
        <ecNumber evidence="10">5.2.1.8</ecNumber>
    </recommendedName>
</protein>
<comment type="subcellular location">
    <subcellularLocation>
        <location evidence="2">Cytoplasm</location>
    </subcellularLocation>
</comment>
<feature type="domain" description="PPIase FKBP-type" evidence="11">
    <location>
        <begin position="30"/>
        <end position="112"/>
    </location>
</feature>
<dbReference type="KEGG" id="gur:Gura_0178"/>
<evidence type="ECO:0000256" key="1">
    <source>
        <dbReference type="ARBA" id="ARBA00000971"/>
    </source>
</evidence>
<sequence>MVNSPPICYCLASFLTTTRKAETMAQAKKGDKVKVHYTGRLDDGSVFDSSECSDSDCDCSSGPLEFTIGEGQVIPGFEEAVFGMNIDETKSVHIPVDQAYGERIEEMVAQVPRTELPAGMAPEVGQQLEVTQEDGNIFPVVITEVTDTHISIDANHPLAGQNLNFDLRLVEIG</sequence>
<keyword evidence="7 9" id="KW-0413">Isomerase</keyword>
<dbReference type="PANTHER" id="PTHR47861">
    <property type="entry name" value="FKBP-TYPE PEPTIDYL-PROLYL CIS-TRANS ISOMERASE SLYD"/>
    <property type="match status" value="1"/>
</dbReference>
<keyword evidence="5 9" id="KW-0697">Rotamase</keyword>
<name>A5GDF1_GEOUR</name>
<keyword evidence="4" id="KW-0963">Cytoplasm</keyword>
<dbReference type="Proteomes" id="UP000006695">
    <property type="component" value="Chromosome"/>
</dbReference>
<dbReference type="InterPro" id="IPR046357">
    <property type="entry name" value="PPIase_dom_sf"/>
</dbReference>
<keyword evidence="6" id="KW-0143">Chaperone</keyword>